<evidence type="ECO:0000256" key="9">
    <source>
        <dbReference type="ARBA" id="ARBA00023002"/>
    </source>
</evidence>
<name>U5DB53_AMBTC</name>
<organism evidence="17 18">
    <name type="scientific">Amborella trichopoda</name>
    <dbReference type="NCBI Taxonomy" id="13333"/>
    <lineage>
        <taxon>Eukaryota</taxon>
        <taxon>Viridiplantae</taxon>
        <taxon>Streptophyta</taxon>
        <taxon>Embryophyta</taxon>
        <taxon>Tracheophyta</taxon>
        <taxon>Spermatophyta</taxon>
        <taxon>Magnoliopsida</taxon>
        <taxon>Amborellales</taxon>
        <taxon>Amborellaceae</taxon>
        <taxon>Amborella</taxon>
    </lineage>
</organism>
<dbReference type="OrthoDB" id="3945418at2759"/>
<dbReference type="SUPFAM" id="SSF48264">
    <property type="entry name" value="Cytochrome P450"/>
    <property type="match status" value="1"/>
</dbReference>
<protein>
    <recommendedName>
        <fullName evidence="19">Cytochrome P450</fullName>
    </recommendedName>
</protein>
<dbReference type="InterPro" id="IPR002401">
    <property type="entry name" value="Cyt_P450_E_grp-I"/>
</dbReference>
<comment type="pathway">
    <text evidence="13">Plant hormone biosynthesis; brassinosteroid biosynthesis.</text>
</comment>
<keyword evidence="10 15" id="KW-0408">Iron</keyword>
<evidence type="ECO:0008006" key="19">
    <source>
        <dbReference type="Google" id="ProtNLM"/>
    </source>
</evidence>
<evidence type="ECO:0000256" key="10">
    <source>
        <dbReference type="ARBA" id="ARBA00023004"/>
    </source>
</evidence>
<keyword evidence="7 15" id="KW-0479">Metal-binding</keyword>
<dbReference type="HOGENOM" id="CLU_001570_15_5_1"/>
<dbReference type="GO" id="GO:0020037">
    <property type="term" value="F:heme binding"/>
    <property type="evidence" value="ECO:0007669"/>
    <property type="project" value="InterPro"/>
</dbReference>
<dbReference type="AlphaFoldDB" id="U5DB53"/>
<comment type="subcellular location">
    <subcellularLocation>
        <location evidence="2">Membrane</location>
        <topology evidence="2">Single-pass membrane protein</topology>
    </subcellularLocation>
</comment>
<evidence type="ECO:0000256" key="2">
    <source>
        <dbReference type="ARBA" id="ARBA00004167"/>
    </source>
</evidence>
<keyword evidence="5 15" id="KW-0349">Heme</keyword>
<evidence type="ECO:0000256" key="6">
    <source>
        <dbReference type="ARBA" id="ARBA00022692"/>
    </source>
</evidence>
<dbReference type="GO" id="GO:0016020">
    <property type="term" value="C:membrane"/>
    <property type="evidence" value="ECO:0007669"/>
    <property type="project" value="UniProtKB-SubCell"/>
</dbReference>
<gene>
    <name evidence="17" type="ORF">AMTR_s00064p00042840</name>
</gene>
<dbReference type="GO" id="GO:0010268">
    <property type="term" value="P:brassinosteroid homeostasis"/>
    <property type="evidence" value="ECO:0000318"/>
    <property type="project" value="GO_Central"/>
</dbReference>
<evidence type="ECO:0000256" key="12">
    <source>
        <dbReference type="ARBA" id="ARBA00023136"/>
    </source>
</evidence>
<dbReference type="InterPro" id="IPR017972">
    <property type="entry name" value="Cyt_P450_CS"/>
</dbReference>
<keyword evidence="6" id="KW-0812">Transmembrane</keyword>
<keyword evidence="12" id="KW-0472">Membrane</keyword>
<evidence type="ECO:0000256" key="8">
    <source>
        <dbReference type="ARBA" id="ARBA00022989"/>
    </source>
</evidence>
<sequence length="471" mass="53520">MVMSTVIFAAAAAALVVAIMVREWRKRKERESGVKGSLGWPFIGETLEFIACAYSSTPESFMDKRRLLYGNVFKSHILGSKTVISTDAEVTRVVLQSDGRTLVPFYPASLTKLMGSSSILLINGPQQKRLHGLLGSFLKSAHIKAQITQDIHSYVSLSMSNWKEGHLVYIQDLTKDIAFQVLVKALISLDPGEEMEFLKEQFREFIAGLISLPINLPGTRLYRSLQAKTKMVKVVLKILGERKEHGPTSPPKDVIDVLLSEKMSVDVICDNMIDMMIPGEDSVPILITLALKYLTDSPLALQQLYLENMELKRRKAQEGQQPCWNDYISLPFMQNVLSETLRMGNIITGVMRRAVTDVEIKGHLIPKDWCVFTYFRSVHLDDEIYENAHQFNPWRWQGKDTCTNNFTPFGGGQRLCPGVDLARLEASIFLHHFVTNYRWVAEEDSVVNFPTVRMKNRMPIRVTRRPQYCIC</sequence>
<evidence type="ECO:0000256" key="5">
    <source>
        <dbReference type="ARBA" id="ARBA00022617"/>
    </source>
</evidence>
<dbReference type="Proteomes" id="UP000017836">
    <property type="component" value="Unassembled WGS sequence"/>
</dbReference>
<comment type="similarity">
    <text evidence="4 16">Belongs to the cytochrome P450 family.</text>
</comment>
<dbReference type="PANTHER" id="PTHR24286">
    <property type="entry name" value="CYTOCHROME P450 26"/>
    <property type="match status" value="1"/>
</dbReference>
<keyword evidence="9 16" id="KW-0560">Oxidoreductase</keyword>
<dbReference type="GO" id="GO:0048443">
    <property type="term" value="P:stamen development"/>
    <property type="evidence" value="ECO:0007669"/>
    <property type="project" value="EnsemblPlants"/>
</dbReference>
<evidence type="ECO:0000256" key="4">
    <source>
        <dbReference type="ARBA" id="ARBA00010617"/>
    </source>
</evidence>
<comment type="pathway">
    <text evidence="14">Steroid biosynthesis.</text>
</comment>
<dbReference type="STRING" id="13333.U5DB53"/>
<evidence type="ECO:0000256" key="11">
    <source>
        <dbReference type="ARBA" id="ARBA00023033"/>
    </source>
</evidence>
<evidence type="ECO:0000313" key="17">
    <source>
        <dbReference type="EMBL" id="ERN19749.1"/>
    </source>
</evidence>
<keyword evidence="18" id="KW-1185">Reference proteome</keyword>
<evidence type="ECO:0000256" key="14">
    <source>
        <dbReference type="ARBA" id="ARBA00060577"/>
    </source>
</evidence>
<dbReference type="GO" id="GO:0005506">
    <property type="term" value="F:iron ion binding"/>
    <property type="evidence" value="ECO:0007669"/>
    <property type="project" value="InterPro"/>
</dbReference>
<reference evidence="18" key="1">
    <citation type="journal article" date="2013" name="Science">
        <title>The Amborella genome and the evolution of flowering plants.</title>
        <authorList>
            <consortium name="Amborella Genome Project"/>
        </authorList>
    </citation>
    <scope>NUCLEOTIDE SEQUENCE [LARGE SCALE GENOMIC DNA]</scope>
</reference>
<dbReference type="Gene3D" id="1.10.630.10">
    <property type="entry name" value="Cytochrome P450"/>
    <property type="match status" value="1"/>
</dbReference>
<comment type="pathway">
    <text evidence="3">Hormone biosynthesis.</text>
</comment>
<evidence type="ECO:0000256" key="3">
    <source>
        <dbReference type="ARBA" id="ARBA00004972"/>
    </source>
</evidence>
<dbReference type="PANTHER" id="PTHR24286:SF30">
    <property type="entry name" value="3-EPI-6-DEOXOCATHASTERONE 23-MONOOXYGENASE CYP90D1"/>
    <property type="match status" value="1"/>
</dbReference>
<comment type="cofactor">
    <cofactor evidence="1 15">
        <name>heme</name>
        <dbReference type="ChEBI" id="CHEBI:30413"/>
    </cofactor>
</comment>
<keyword evidence="11 16" id="KW-0503">Monooxygenase</keyword>
<dbReference type="GO" id="GO:0016132">
    <property type="term" value="P:brassinosteroid biosynthetic process"/>
    <property type="evidence" value="ECO:0000318"/>
    <property type="project" value="GO_Central"/>
</dbReference>
<dbReference type="InterPro" id="IPR036396">
    <property type="entry name" value="Cyt_P450_sf"/>
</dbReference>
<dbReference type="GO" id="GO:0048441">
    <property type="term" value="P:petal development"/>
    <property type="evidence" value="ECO:0007669"/>
    <property type="project" value="EnsemblPlants"/>
</dbReference>
<dbReference type="FunFam" id="1.10.630.10:FF:000048">
    <property type="entry name" value="3-epi-6-deoxocathasterone 23-monooxygenase CYP90D1"/>
    <property type="match status" value="1"/>
</dbReference>
<dbReference type="EMBL" id="KI392064">
    <property type="protein sequence ID" value="ERN19749.1"/>
    <property type="molecule type" value="Genomic_DNA"/>
</dbReference>
<dbReference type="GO" id="GO:0048366">
    <property type="term" value="P:leaf development"/>
    <property type="evidence" value="ECO:0007669"/>
    <property type="project" value="EnsemblPlants"/>
</dbReference>
<evidence type="ECO:0000256" key="15">
    <source>
        <dbReference type="PIRSR" id="PIRSR602401-1"/>
    </source>
</evidence>
<dbReference type="PROSITE" id="PS00086">
    <property type="entry name" value="CYTOCHROME_P450"/>
    <property type="match status" value="1"/>
</dbReference>
<feature type="binding site" description="axial binding residue" evidence="15">
    <location>
        <position position="416"/>
    </location>
    <ligand>
        <name>heme</name>
        <dbReference type="ChEBI" id="CHEBI:30413"/>
    </ligand>
    <ligandPart>
        <name>Fe</name>
        <dbReference type="ChEBI" id="CHEBI:18248"/>
    </ligandPart>
</feature>
<dbReference type="PRINTS" id="PR00463">
    <property type="entry name" value="EP450I"/>
</dbReference>
<evidence type="ECO:0000256" key="1">
    <source>
        <dbReference type="ARBA" id="ARBA00001971"/>
    </source>
</evidence>
<proteinExistence type="inferred from homology"/>
<accession>U5DB53</accession>
<evidence type="ECO:0000256" key="7">
    <source>
        <dbReference type="ARBA" id="ARBA00022723"/>
    </source>
</evidence>
<evidence type="ECO:0000313" key="18">
    <source>
        <dbReference type="Proteomes" id="UP000017836"/>
    </source>
</evidence>
<dbReference type="GO" id="GO:0016709">
    <property type="term" value="F:oxidoreductase activity, acting on paired donors, with incorporation or reduction of molecular oxygen, NAD(P)H as one donor, and incorporation of one atom of oxygen"/>
    <property type="evidence" value="ECO:0000318"/>
    <property type="project" value="GO_Central"/>
</dbReference>
<dbReference type="Pfam" id="PF00067">
    <property type="entry name" value="p450"/>
    <property type="match status" value="1"/>
</dbReference>
<dbReference type="CDD" id="cd11043">
    <property type="entry name" value="CYP90-like"/>
    <property type="match status" value="1"/>
</dbReference>
<dbReference type="InterPro" id="IPR001128">
    <property type="entry name" value="Cyt_P450"/>
</dbReference>
<keyword evidence="8" id="KW-1133">Transmembrane helix</keyword>
<dbReference type="Gramene" id="ERN19749">
    <property type="protein sequence ID" value="ERN19749"/>
    <property type="gene ID" value="AMTR_s00064p00042840"/>
</dbReference>
<dbReference type="OMA" id="MKRRMPV"/>
<evidence type="ECO:0000256" key="13">
    <source>
        <dbReference type="ARBA" id="ARBA00037910"/>
    </source>
</evidence>
<dbReference type="eggNOG" id="KOG0157">
    <property type="taxonomic scope" value="Eukaryota"/>
</dbReference>
<evidence type="ECO:0000256" key="16">
    <source>
        <dbReference type="RuleBase" id="RU000461"/>
    </source>
</evidence>